<dbReference type="EMBL" id="JANKHO010000530">
    <property type="protein sequence ID" value="KAJ3508808.1"/>
    <property type="molecule type" value="Genomic_DNA"/>
</dbReference>
<comment type="caution">
    <text evidence="3">The sequence shown here is derived from an EMBL/GenBank/DDBJ whole genome shotgun (WGS) entry which is preliminary data.</text>
</comment>
<evidence type="ECO:0000313" key="4">
    <source>
        <dbReference type="Proteomes" id="UP001148786"/>
    </source>
</evidence>
<dbReference type="InterPro" id="IPR036812">
    <property type="entry name" value="NAD(P)_OxRdtase_dom_sf"/>
</dbReference>
<gene>
    <name evidence="3" type="ORF">NLJ89_g5554</name>
</gene>
<dbReference type="PRINTS" id="PR00069">
    <property type="entry name" value="ALDKETRDTASE"/>
</dbReference>
<dbReference type="PANTHER" id="PTHR11732">
    <property type="entry name" value="ALDO/KETO REDUCTASE"/>
    <property type="match status" value="1"/>
</dbReference>
<sequence length="431" mass="46978">MTTLFHSTLSTSNVASESVATITLQDAQSEHAVRKFEHGSFQASGSSTSDHDAVCGTGPLMAEEADRSDRSSSGGRAYNTHAIVDFPHQSLISFIDPNLEIAMSVGGPRIKLNNGAEIPAIGLGTWQSKPGEVEEAVAYAIKEVGYRHIDCAWAYGNEKEVGEGIRASGIPRSEIFVSIYFTSVNWIPYGYGITSKLWGTWHSRVEECLDQTLANLGTDYLDLYLVHWPVPLNPKGNHPLFPLLPNGKRDVDHSWDLRDTWKQMEAVLKKGKVKTIGVSNFSEAKLEEILPTAEIVPAVDQLELHVYNPQHKLVTYLKSKGIVPQAYSPLGSTNSPLVADEEVVKVAAKHGLQPVDVLVGYLIAKGIVALPKSVTPARISSNFTGALSAAEKLEPADIENLDGLAAAGKQKRFITPPWPVELGFEHWPQLL</sequence>
<dbReference type="Proteomes" id="UP001148786">
    <property type="component" value="Unassembled WGS sequence"/>
</dbReference>
<dbReference type="PROSITE" id="PS00062">
    <property type="entry name" value="ALDOKETO_REDUCTASE_2"/>
    <property type="match status" value="1"/>
</dbReference>
<dbReference type="AlphaFoldDB" id="A0A9W8K739"/>
<name>A0A9W8K739_9AGAR</name>
<dbReference type="Gene3D" id="3.20.20.100">
    <property type="entry name" value="NADP-dependent oxidoreductase domain"/>
    <property type="match status" value="1"/>
</dbReference>
<proteinExistence type="predicted"/>
<feature type="domain" description="NADP-dependent oxidoreductase" evidence="2">
    <location>
        <begin position="121"/>
        <end position="403"/>
    </location>
</feature>
<protein>
    <recommendedName>
        <fullName evidence="2">NADP-dependent oxidoreductase domain-containing protein</fullName>
    </recommendedName>
</protein>
<dbReference type="PROSITE" id="PS00798">
    <property type="entry name" value="ALDOKETO_REDUCTASE_1"/>
    <property type="match status" value="1"/>
</dbReference>
<dbReference type="Pfam" id="PF00248">
    <property type="entry name" value="Aldo_ket_red"/>
    <property type="match status" value="1"/>
</dbReference>
<dbReference type="OrthoDB" id="416253at2759"/>
<dbReference type="InterPro" id="IPR018170">
    <property type="entry name" value="Aldo/ket_reductase_CS"/>
</dbReference>
<accession>A0A9W8K739</accession>
<evidence type="ECO:0000313" key="3">
    <source>
        <dbReference type="EMBL" id="KAJ3508808.1"/>
    </source>
</evidence>
<organism evidence="3 4">
    <name type="scientific">Agrocybe chaxingu</name>
    <dbReference type="NCBI Taxonomy" id="84603"/>
    <lineage>
        <taxon>Eukaryota</taxon>
        <taxon>Fungi</taxon>
        <taxon>Dikarya</taxon>
        <taxon>Basidiomycota</taxon>
        <taxon>Agaricomycotina</taxon>
        <taxon>Agaricomycetes</taxon>
        <taxon>Agaricomycetidae</taxon>
        <taxon>Agaricales</taxon>
        <taxon>Agaricineae</taxon>
        <taxon>Strophariaceae</taxon>
        <taxon>Agrocybe</taxon>
    </lineage>
</organism>
<evidence type="ECO:0000256" key="1">
    <source>
        <dbReference type="SAM" id="MobiDB-lite"/>
    </source>
</evidence>
<dbReference type="GO" id="GO:0016491">
    <property type="term" value="F:oxidoreductase activity"/>
    <property type="evidence" value="ECO:0007669"/>
    <property type="project" value="InterPro"/>
</dbReference>
<dbReference type="InterPro" id="IPR020471">
    <property type="entry name" value="AKR"/>
</dbReference>
<evidence type="ECO:0000259" key="2">
    <source>
        <dbReference type="Pfam" id="PF00248"/>
    </source>
</evidence>
<feature type="region of interest" description="Disordered" evidence="1">
    <location>
        <begin position="38"/>
        <end position="57"/>
    </location>
</feature>
<dbReference type="SUPFAM" id="SSF51430">
    <property type="entry name" value="NAD(P)-linked oxidoreductase"/>
    <property type="match status" value="1"/>
</dbReference>
<keyword evidence="4" id="KW-1185">Reference proteome</keyword>
<reference evidence="3" key="1">
    <citation type="submission" date="2022-07" db="EMBL/GenBank/DDBJ databases">
        <title>Genome Sequence of Agrocybe chaxingu.</title>
        <authorList>
            <person name="Buettner E."/>
        </authorList>
    </citation>
    <scope>NUCLEOTIDE SEQUENCE</scope>
    <source>
        <strain evidence="3">MP-N11</strain>
    </source>
</reference>
<dbReference type="InterPro" id="IPR023210">
    <property type="entry name" value="NADP_OxRdtase_dom"/>
</dbReference>